<comment type="caution">
    <text evidence="13">The sequence shown here is derived from an EMBL/GenBank/DDBJ whole genome shotgun (WGS) entry which is preliminary data.</text>
</comment>
<evidence type="ECO:0000256" key="4">
    <source>
        <dbReference type="ARBA" id="ARBA00022490"/>
    </source>
</evidence>
<keyword evidence="14" id="KW-1185">Reference proteome</keyword>
<dbReference type="VEuPathDB" id="FungiDB:AeMF1_021037"/>
<feature type="compositionally biased region" description="Low complexity" evidence="12">
    <location>
        <begin position="337"/>
        <end position="351"/>
    </location>
</feature>
<protein>
    <recommendedName>
        <fullName evidence="3">Centrosomal protein POC5</fullName>
    </recommendedName>
    <alternativeName>
        <fullName evidence="9">Protein of centriole 5</fullName>
    </alternativeName>
</protein>
<keyword evidence="8" id="KW-0131">Cell cycle</keyword>
<evidence type="ECO:0000313" key="13">
    <source>
        <dbReference type="EMBL" id="KAF0744416.1"/>
    </source>
</evidence>
<evidence type="ECO:0000256" key="10">
    <source>
        <dbReference type="ARBA" id="ARBA00049959"/>
    </source>
</evidence>
<feature type="region of interest" description="Disordered" evidence="12">
    <location>
        <begin position="337"/>
        <end position="372"/>
    </location>
</feature>
<evidence type="ECO:0000256" key="11">
    <source>
        <dbReference type="SAM" id="Coils"/>
    </source>
</evidence>
<evidence type="ECO:0000256" key="3">
    <source>
        <dbReference type="ARBA" id="ARBA00014910"/>
    </source>
</evidence>
<keyword evidence="7" id="KW-0206">Cytoskeleton</keyword>
<evidence type="ECO:0000256" key="6">
    <source>
        <dbReference type="ARBA" id="ARBA00023054"/>
    </source>
</evidence>
<dbReference type="PANTHER" id="PTHR28618:SF1">
    <property type="entry name" value="CENTROSOMAL PROTEIN POC5"/>
    <property type="match status" value="1"/>
</dbReference>
<evidence type="ECO:0000256" key="2">
    <source>
        <dbReference type="ARBA" id="ARBA00010411"/>
    </source>
</evidence>
<sequence>MEEELALESLQHHLEAIALMEKKDLEMGKKPVVLPNDATAGDDLPSMRKDELHAGNTSATFASQPSMKYVQKQQVVHALESVRAPEYASQDDLRPRKDEGNASLERAHEADVFATMVKTHCESLLQSSMTLFHDMEVRLTSDRKTIEQALQEDHAQRQSDLEKALTVQQKAVNDKSMRVKKLKVFLMRLAELVSSKATDHNHRRLLSRSFLAWQNYRRKRLFKALRWRQALVFCSQKPPRRPFLAWARYVLDARQTRQLDQLGSAQAEAFVTLQNQHEIELESLRQQLAQAHGEIEVYRLEQVRLEEDVRRVFLRGVSAMNLEALSLFRNHASSSSSTVSSTAVTSMPPSSRDAMEDLELPRSSIPQPFHKA</sequence>
<dbReference type="Proteomes" id="UP000481153">
    <property type="component" value="Unassembled WGS sequence"/>
</dbReference>
<feature type="coiled-coil region" evidence="11">
    <location>
        <begin position="274"/>
        <end position="301"/>
    </location>
</feature>
<evidence type="ECO:0000256" key="9">
    <source>
        <dbReference type="ARBA" id="ARBA00031694"/>
    </source>
</evidence>
<dbReference type="PANTHER" id="PTHR28618">
    <property type="entry name" value="CENTROSOMAL PROTEIN POC5"/>
    <property type="match status" value="1"/>
</dbReference>
<evidence type="ECO:0000313" key="14">
    <source>
        <dbReference type="Proteomes" id="UP000481153"/>
    </source>
</evidence>
<dbReference type="GO" id="GO:0005814">
    <property type="term" value="C:centriole"/>
    <property type="evidence" value="ECO:0007669"/>
    <property type="project" value="UniProtKB-SubCell"/>
</dbReference>
<comment type="subcellular location">
    <subcellularLocation>
        <location evidence="1">Cytoplasm</location>
        <location evidence="1">Cytoskeleton</location>
        <location evidence="1">Microtubule organizing center</location>
        <location evidence="1">Centrosome</location>
        <location evidence="1">Centriole</location>
    </subcellularLocation>
</comment>
<feature type="region of interest" description="Disordered" evidence="12">
    <location>
        <begin position="30"/>
        <end position="50"/>
    </location>
</feature>
<gene>
    <name evidence="13" type="ORF">Ae201684_000897</name>
</gene>
<evidence type="ECO:0000256" key="5">
    <source>
        <dbReference type="ARBA" id="ARBA00022737"/>
    </source>
</evidence>
<evidence type="ECO:0000256" key="1">
    <source>
        <dbReference type="ARBA" id="ARBA00004114"/>
    </source>
</evidence>
<evidence type="ECO:0000256" key="7">
    <source>
        <dbReference type="ARBA" id="ARBA00023212"/>
    </source>
</evidence>
<keyword evidence="5" id="KW-0677">Repeat</keyword>
<name>A0A6G0XV48_9STRA</name>
<dbReference type="EMBL" id="VJMJ01000009">
    <property type="protein sequence ID" value="KAF0744416.1"/>
    <property type="molecule type" value="Genomic_DNA"/>
</dbReference>
<evidence type="ECO:0000256" key="12">
    <source>
        <dbReference type="SAM" id="MobiDB-lite"/>
    </source>
</evidence>
<accession>A0A6G0XV48</accession>
<organism evidence="13 14">
    <name type="scientific">Aphanomyces euteiches</name>
    <dbReference type="NCBI Taxonomy" id="100861"/>
    <lineage>
        <taxon>Eukaryota</taxon>
        <taxon>Sar</taxon>
        <taxon>Stramenopiles</taxon>
        <taxon>Oomycota</taxon>
        <taxon>Saprolegniomycetes</taxon>
        <taxon>Saprolegniales</taxon>
        <taxon>Verrucalvaceae</taxon>
        <taxon>Aphanomyces</taxon>
    </lineage>
</organism>
<reference evidence="13 14" key="1">
    <citation type="submission" date="2019-07" db="EMBL/GenBank/DDBJ databases">
        <title>Genomics analysis of Aphanomyces spp. identifies a new class of oomycete effector associated with host adaptation.</title>
        <authorList>
            <person name="Gaulin E."/>
        </authorList>
    </citation>
    <scope>NUCLEOTIDE SEQUENCE [LARGE SCALE GENOMIC DNA]</scope>
    <source>
        <strain evidence="13 14">ATCC 201684</strain>
    </source>
</reference>
<evidence type="ECO:0000256" key="8">
    <source>
        <dbReference type="ARBA" id="ARBA00023306"/>
    </source>
</evidence>
<proteinExistence type="inferred from homology"/>
<dbReference type="InterPro" id="IPR033351">
    <property type="entry name" value="POC5"/>
</dbReference>
<comment type="function">
    <text evidence="10">Essential for the assembly of the distal half of centrioles, required for centriole elongation. Acts as a negative regulator of centriole elongation.</text>
</comment>
<dbReference type="AlphaFoldDB" id="A0A6G0XV48"/>
<keyword evidence="4" id="KW-0963">Cytoplasm</keyword>
<comment type="similarity">
    <text evidence="2">Belongs to the POC5 family.</text>
</comment>
<keyword evidence="6 11" id="KW-0175">Coiled coil</keyword>